<sequence length="508" mass="55759">MAAAAAGFTPATARKALFTTTVTLLSSSLSRRASSIRSRNLSCSAAFTAATRLAPQPPDLVRWVQREGGFVHRALRVANHPEHGLGISASSAAAYGDIPIGDVLIALPSQLPLRLRRPTSAADDVLVQLAQQVPDELWAMKLGLRLLQERAKSDSFWWPYIANLPETFTVPIFFPGEDIKNLQYAPILHQVNKRCRFLLEFEKEVQQKLHTVPLVDHPFYGQDVNSSSLGWAMSAASSRAFRLHGEVPMLLPLIDMCNHSFNPNARIVQERSVNSLDMSVKVLAEKKIKQNEAITLNYGCYPNDFFLLDYGFVITQNPYDQVELSYDGALLDAASMAAGVSSPNFSAPAKWQQDILSQLNLHGEVFMYVKSHAVTHVMGNTCASLQVSLGGPDVVDGRLLAALRVLLADDPEAVHKHDLNTLMSLDVQVPLGPTVEASALRTVLALCAIALQHFHTKIMDDQAILGGGPPLITQLAVQFRLQKKFTIVDVMQNISRRIKMLSPQKSTG</sequence>
<dbReference type="SUPFAM" id="SSF82199">
    <property type="entry name" value="SET domain"/>
    <property type="match status" value="1"/>
</dbReference>
<dbReference type="CDD" id="cd10527">
    <property type="entry name" value="SET_LSMT"/>
    <property type="match status" value="1"/>
</dbReference>
<dbReference type="PROSITE" id="PS50280">
    <property type="entry name" value="SET"/>
    <property type="match status" value="1"/>
</dbReference>
<dbReference type="OMA" id="PHPPDLI"/>
<dbReference type="SMR" id="A0A1D6Q9U3"/>
<keyword evidence="3" id="KW-0949">S-adenosyl-L-methionine</keyword>
<dbReference type="IntAct" id="A0A1D6Q9U3">
    <property type="interactions" value="3"/>
</dbReference>
<accession>A0A1D6Q9U3</accession>
<dbReference type="PANTHER" id="PTHR13271:SF116">
    <property type="entry name" value="F21J9.27"/>
    <property type="match status" value="1"/>
</dbReference>
<reference evidence="4" key="1">
    <citation type="submission" date="2015-12" db="EMBL/GenBank/DDBJ databases">
        <title>Update maize B73 reference genome by single molecule sequencing technologies.</title>
        <authorList>
            <consortium name="Maize Genome Sequencing Project"/>
            <person name="Ware D."/>
        </authorList>
    </citation>
    <scope>NUCLEOTIDE SEQUENCE</scope>
    <source>
        <tissue evidence="4">Seedling</tissue>
    </source>
</reference>
<dbReference type="PANTHER" id="PTHR13271">
    <property type="entry name" value="UNCHARACTERIZED PUTATIVE METHYLTRANSFERASE"/>
    <property type="match status" value="1"/>
</dbReference>
<dbReference type="Pfam" id="PF09273">
    <property type="entry name" value="Rubis-subs-bind"/>
    <property type="match status" value="1"/>
</dbReference>
<dbReference type="InParanoid" id="A0A1D6Q9U3"/>
<dbReference type="FunFam" id="3.90.1410.10:FF:000009">
    <property type="entry name" value="Histone-lysine N-methyltransferase setd3"/>
    <property type="match status" value="1"/>
</dbReference>
<dbReference type="Pfam" id="PF00856">
    <property type="entry name" value="SET"/>
    <property type="match status" value="1"/>
</dbReference>
<dbReference type="FunCoup" id="A0A1D6Q9U3">
    <property type="interactions" value="839"/>
</dbReference>
<dbReference type="SUPFAM" id="SSF81822">
    <property type="entry name" value="RuBisCo LSMT C-terminal, substrate-binding domain"/>
    <property type="match status" value="1"/>
</dbReference>
<dbReference type="STRING" id="4577.A0A1D6Q9U3"/>
<dbReference type="InterPro" id="IPR001214">
    <property type="entry name" value="SET_dom"/>
</dbReference>
<proteinExistence type="predicted"/>
<dbReference type="eggNOG" id="KOG1337">
    <property type="taxonomic scope" value="Eukaryota"/>
</dbReference>
<dbReference type="InterPro" id="IPR046341">
    <property type="entry name" value="SET_dom_sf"/>
</dbReference>
<dbReference type="AlphaFoldDB" id="A0A1D6Q9U3"/>
<protein>
    <submittedName>
        <fullName evidence="4">SET domain containing protein</fullName>
    </submittedName>
</protein>
<keyword evidence="1" id="KW-0489">Methyltransferase</keyword>
<evidence type="ECO:0000256" key="2">
    <source>
        <dbReference type="ARBA" id="ARBA00022679"/>
    </source>
</evidence>
<dbReference type="Gene3D" id="3.90.1410.10">
    <property type="entry name" value="set domain protein methyltransferase, domain 1"/>
    <property type="match status" value="1"/>
</dbReference>
<evidence type="ECO:0000256" key="1">
    <source>
        <dbReference type="ARBA" id="ARBA00022603"/>
    </source>
</evidence>
<evidence type="ECO:0000313" key="4">
    <source>
        <dbReference type="EMBL" id="AQK55136.1"/>
    </source>
</evidence>
<dbReference type="EMBL" id="CM000780">
    <property type="protein sequence ID" value="AQK55136.1"/>
    <property type="molecule type" value="Genomic_DNA"/>
</dbReference>
<evidence type="ECO:0000256" key="3">
    <source>
        <dbReference type="ARBA" id="ARBA00022691"/>
    </source>
</evidence>
<dbReference type="GO" id="GO:0008168">
    <property type="term" value="F:methyltransferase activity"/>
    <property type="evidence" value="ECO:0007669"/>
    <property type="project" value="UniProtKB-KW"/>
</dbReference>
<dbReference type="PaxDb" id="4577-GRMZM2G063316_P01"/>
<dbReference type="FunFam" id="3.90.1420.10:FF:000007">
    <property type="entry name" value="SET domain containing protein"/>
    <property type="match status" value="1"/>
</dbReference>
<dbReference type="InterPro" id="IPR050600">
    <property type="entry name" value="SETD3_SETD6_MTase"/>
</dbReference>
<dbReference type="GO" id="GO:0032259">
    <property type="term" value="P:methylation"/>
    <property type="evidence" value="ECO:0007669"/>
    <property type="project" value="UniProtKB-KW"/>
</dbReference>
<dbReference type="Gene3D" id="3.90.1420.10">
    <property type="entry name" value="Rubisco LSMT, substrate-binding domain"/>
    <property type="match status" value="1"/>
</dbReference>
<name>A0A1D6Q9U3_MAIZE</name>
<dbReference type="InterPro" id="IPR036464">
    <property type="entry name" value="Rubisco_LSMT_subst-bd_sf"/>
</dbReference>
<gene>
    <name evidence="4" type="ORF">ZEAMMB73_Zm00001d051796</name>
</gene>
<organism evidence="4">
    <name type="scientific">Zea mays</name>
    <name type="common">Maize</name>
    <dbReference type="NCBI Taxonomy" id="4577"/>
    <lineage>
        <taxon>Eukaryota</taxon>
        <taxon>Viridiplantae</taxon>
        <taxon>Streptophyta</taxon>
        <taxon>Embryophyta</taxon>
        <taxon>Tracheophyta</taxon>
        <taxon>Spermatophyta</taxon>
        <taxon>Magnoliopsida</taxon>
        <taxon>Liliopsida</taxon>
        <taxon>Poales</taxon>
        <taxon>Poaceae</taxon>
        <taxon>PACMAD clade</taxon>
        <taxon>Panicoideae</taxon>
        <taxon>Andropogonodae</taxon>
        <taxon>Andropogoneae</taxon>
        <taxon>Tripsacinae</taxon>
        <taxon>Zea</taxon>
    </lineage>
</organism>
<dbReference type="InterPro" id="IPR015353">
    <property type="entry name" value="Rubisco_LSMT_subst-bd"/>
</dbReference>
<keyword evidence="2" id="KW-0808">Transferase</keyword>
<dbReference type="ExpressionAtlas" id="A0A1D6Q9U3">
    <property type="expression patterns" value="baseline and differential"/>
</dbReference>